<feature type="compositionally biased region" description="Low complexity" evidence="1">
    <location>
        <begin position="599"/>
        <end position="608"/>
    </location>
</feature>
<evidence type="ECO:0000313" key="4">
    <source>
        <dbReference type="Proteomes" id="UP000293823"/>
    </source>
</evidence>
<keyword evidence="4" id="KW-1185">Reference proteome</keyword>
<organism evidence="3 4">
    <name type="scientific">Alternaria arborescens</name>
    <dbReference type="NCBI Taxonomy" id="156630"/>
    <lineage>
        <taxon>Eukaryota</taxon>
        <taxon>Fungi</taxon>
        <taxon>Dikarya</taxon>
        <taxon>Ascomycota</taxon>
        <taxon>Pezizomycotina</taxon>
        <taxon>Dothideomycetes</taxon>
        <taxon>Pleosporomycetidae</taxon>
        <taxon>Pleosporales</taxon>
        <taxon>Pleosporineae</taxon>
        <taxon>Pleosporaceae</taxon>
        <taxon>Alternaria</taxon>
        <taxon>Alternaria sect. Alternaria</taxon>
    </lineage>
</organism>
<dbReference type="AlphaFoldDB" id="A0A4Q4RX50"/>
<evidence type="ECO:0000259" key="2">
    <source>
        <dbReference type="Pfam" id="PF23305"/>
    </source>
</evidence>
<dbReference type="InterPro" id="IPR055509">
    <property type="entry name" value="DUF7082"/>
</dbReference>
<dbReference type="OrthoDB" id="1751210at2759"/>
<dbReference type="Pfam" id="PF23305">
    <property type="entry name" value="DUF7082"/>
    <property type="match status" value="1"/>
</dbReference>
<evidence type="ECO:0000256" key="1">
    <source>
        <dbReference type="SAM" id="MobiDB-lite"/>
    </source>
</evidence>
<sequence>MPYVTVPRGVVLLRSTTRLSLSAPGPVFSVAQFSLGSGLQAVPAARAIAILSMSGYGKNHEYVYDAEATRSNQVASYPGIAQPAFASHYTDAPALLGHESTSAEVPYIPSSTYESRGIGDVQSNPAFIDAIARHPASLADTETEITEPITPAQGTAGSLVTLQLRTNYNLDANQHTFILMFGQKKCVGALQKVDYEDDESWYNYVLNVEVPPFPLTNTFDPTMMLKLQMEDKMGNLRSQTNAGKFTYTDMSPNLAYQSSPDFSRKRKYSPEFGNGREFSDGNAAKRTFAKPRAMSGAYSSAHMSPLATQSALASSYAQSSRYNLAKSANYGSQLSQKGLYAIPSGMGMSHGEYELPQMSPMLHSYAPYNPLAGTGRNHTAPVLPSPSSISTPVLVRATHLAQASGSTSSVRPFNPYAMSQSKAVLKIDGDLDKMADDWSQEELEAKRRLVGFERSQNGSTITASFEPTPGEGRDARRICVSCIWWEEKDECFITSVDTIYLLEQLVNVRFTVEEKNRIRRNLEGFRPLTVSKARPDSEGFFKVIMGFPHPKPRNIEKDVKVFPWKILAHALKKIISKYSASYASTAGAGHLPLSTTSSYAPSATPQAALSAHRNVSPQSVPTSTTSTVYTRNLASSSLSPHQKVAAGLEGSAGQGIPVSQRTPPGQSMTPWSTSTHQMPQYPSTMSHEGRGSWDYGYLSASAATEVPPIPHSLQMPRQNATPNLSHISATHTYHQYGEDTTRV</sequence>
<comment type="caution">
    <text evidence="3">The sequence shown here is derived from an EMBL/GenBank/DDBJ whole genome shotgun (WGS) entry which is preliminary data.</text>
</comment>
<feature type="domain" description="DUF7082" evidence="2">
    <location>
        <begin position="422"/>
        <end position="575"/>
    </location>
</feature>
<dbReference type="Proteomes" id="UP000293823">
    <property type="component" value="Unassembled WGS sequence"/>
</dbReference>
<proteinExistence type="predicted"/>
<feature type="compositionally biased region" description="Polar residues" evidence="1">
    <location>
        <begin position="657"/>
        <end position="686"/>
    </location>
</feature>
<gene>
    <name evidence="3" type="ORF">AA0113_g6370</name>
</gene>
<name>A0A4Q4RX50_9PLEO</name>
<dbReference type="GO" id="GO:0005634">
    <property type="term" value="C:nucleus"/>
    <property type="evidence" value="ECO:0007669"/>
    <property type="project" value="TreeGrafter"/>
</dbReference>
<feature type="region of interest" description="Disordered" evidence="1">
    <location>
        <begin position="599"/>
        <end position="626"/>
    </location>
</feature>
<feature type="compositionally biased region" description="Low complexity" evidence="1">
    <location>
        <begin position="615"/>
        <end position="626"/>
    </location>
</feature>
<evidence type="ECO:0000313" key="3">
    <source>
        <dbReference type="EMBL" id="RYO61955.1"/>
    </source>
</evidence>
<accession>A0A4Q4RX50</accession>
<dbReference type="PANTHER" id="PTHR39463:SF1">
    <property type="entry name" value="MEDUSA"/>
    <property type="match status" value="1"/>
</dbReference>
<reference evidence="4" key="1">
    <citation type="journal article" date="2019" name="bioRxiv">
        <title>Genomics, evolutionary history and diagnostics of the Alternaria alternata species group including apple and Asian pear pathotypes.</title>
        <authorList>
            <person name="Armitage A.D."/>
            <person name="Cockerton H.M."/>
            <person name="Sreenivasaprasad S."/>
            <person name="Woodhall J.W."/>
            <person name="Lane C.R."/>
            <person name="Harrison R.J."/>
            <person name="Clarkson J.P."/>
        </authorList>
    </citation>
    <scope>NUCLEOTIDE SEQUENCE [LARGE SCALE GENOMIC DNA]</scope>
    <source>
        <strain evidence="4">RGR 97.0016</strain>
    </source>
</reference>
<dbReference type="EMBL" id="PEJP01000023">
    <property type="protein sequence ID" value="RYO61955.1"/>
    <property type="molecule type" value="Genomic_DNA"/>
</dbReference>
<dbReference type="PANTHER" id="PTHR39463">
    <property type="entry name" value="MEDUSA"/>
    <property type="match status" value="1"/>
</dbReference>
<protein>
    <recommendedName>
        <fullName evidence="2">DUF7082 domain-containing protein</fullName>
    </recommendedName>
</protein>
<feature type="region of interest" description="Disordered" evidence="1">
    <location>
        <begin position="651"/>
        <end position="687"/>
    </location>
</feature>